<dbReference type="AlphaFoldDB" id="A0AAV1HG48"/>
<protein>
    <submittedName>
        <fullName evidence="1">Uncharacterized protein</fullName>
    </submittedName>
</protein>
<organism evidence="1 2">
    <name type="scientific">Xyrichtys novacula</name>
    <name type="common">Pearly razorfish</name>
    <name type="synonym">Hemipteronotus novacula</name>
    <dbReference type="NCBI Taxonomy" id="13765"/>
    <lineage>
        <taxon>Eukaryota</taxon>
        <taxon>Metazoa</taxon>
        <taxon>Chordata</taxon>
        <taxon>Craniata</taxon>
        <taxon>Vertebrata</taxon>
        <taxon>Euteleostomi</taxon>
        <taxon>Actinopterygii</taxon>
        <taxon>Neopterygii</taxon>
        <taxon>Teleostei</taxon>
        <taxon>Neoteleostei</taxon>
        <taxon>Acanthomorphata</taxon>
        <taxon>Eupercaria</taxon>
        <taxon>Labriformes</taxon>
        <taxon>Labridae</taxon>
        <taxon>Xyrichtys</taxon>
    </lineage>
</organism>
<keyword evidence="2" id="KW-1185">Reference proteome</keyword>
<accession>A0AAV1HG48</accession>
<gene>
    <name evidence="1" type="ORF">XNOV1_A005199</name>
</gene>
<proteinExistence type="predicted"/>
<reference evidence="1" key="1">
    <citation type="submission" date="2023-08" db="EMBL/GenBank/DDBJ databases">
        <authorList>
            <person name="Alioto T."/>
            <person name="Alioto T."/>
            <person name="Gomez Garrido J."/>
        </authorList>
    </citation>
    <scope>NUCLEOTIDE SEQUENCE</scope>
</reference>
<sequence>MLLRGKCGKTVKTRGTHENQQQIAAAAMEGSQSVLTHRLQFRWTGTCLLGGDIE</sequence>
<evidence type="ECO:0000313" key="1">
    <source>
        <dbReference type="EMBL" id="CAJ1083372.1"/>
    </source>
</evidence>
<dbReference type="Proteomes" id="UP001178508">
    <property type="component" value="Chromosome 21"/>
</dbReference>
<dbReference type="EMBL" id="OY660884">
    <property type="protein sequence ID" value="CAJ1083372.1"/>
    <property type="molecule type" value="Genomic_DNA"/>
</dbReference>
<evidence type="ECO:0000313" key="2">
    <source>
        <dbReference type="Proteomes" id="UP001178508"/>
    </source>
</evidence>
<name>A0AAV1HG48_XYRNO</name>